<evidence type="ECO:0000313" key="2">
    <source>
        <dbReference type="EMBL" id="RBP98729.1"/>
    </source>
</evidence>
<evidence type="ECO:0008006" key="4">
    <source>
        <dbReference type="Google" id="ProtNLM"/>
    </source>
</evidence>
<feature type="compositionally biased region" description="Polar residues" evidence="1">
    <location>
        <begin position="148"/>
        <end position="159"/>
    </location>
</feature>
<dbReference type="PANTHER" id="PTHR45982">
    <property type="entry name" value="REGULATOR OF CHROMOSOME CONDENSATION"/>
    <property type="match status" value="1"/>
</dbReference>
<dbReference type="PANTHER" id="PTHR45982:SF1">
    <property type="entry name" value="REGULATOR OF CHROMOSOME CONDENSATION"/>
    <property type="match status" value="1"/>
</dbReference>
<organism evidence="2 3">
    <name type="scientific">Bifidobacterium xylocopae</name>
    <dbReference type="NCBI Taxonomy" id="2493119"/>
    <lineage>
        <taxon>Bacteria</taxon>
        <taxon>Bacillati</taxon>
        <taxon>Actinomycetota</taxon>
        <taxon>Actinomycetes</taxon>
        <taxon>Bifidobacteriales</taxon>
        <taxon>Bifidobacteriaceae</taxon>
        <taxon>Bifidobacterium</taxon>
    </lineage>
</organism>
<feature type="compositionally biased region" description="Basic residues" evidence="1">
    <location>
        <begin position="1"/>
        <end position="18"/>
    </location>
</feature>
<dbReference type="SUPFAM" id="SSF50985">
    <property type="entry name" value="RCC1/BLIP-II"/>
    <property type="match status" value="1"/>
</dbReference>
<dbReference type="InterPro" id="IPR009091">
    <property type="entry name" value="RCC1/BLIP-II"/>
</dbReference>
<dbReference type="PROSITE" id="PS00626">
    <property type="entry name" value="RCC1_2"/>
    <property type="match status" value="2"/>
</dbReference>
<dbReference type="Gene3D" id="2.130.10.30">
    <property type="entry name" value="Regulator of chromosome condensation 1/beta-lactamase-inhibitor protein II"/>
    <property type="match status" value="1"/>
</dbReference>
<evidence type="ECO:0000313" key="3">
    <source>
        <dbReference type="Proteomes" id="UP000252345"/>
    </source>
</evidence>
<comment type="caution">
    <text evidence="2">The sequence shown here is derived from an EMBL/GenBank/DDBJ whole genome shotgun (WGS) entry which is preliminary data.</text>
</comment>
<keyword evidence="3" id="KW-1185">Reference proteome</keyword>
<feature type="region of interest" description="Disordered" evidence="1">
    <location>
        <begin position="138"/>
        <end position="159"/>
    </location>
</feature>
<dbReference type="PRINTS" id="PR00633">
    <property type="entry name" value="RCCNDNSATION"/>
</dbReference>
<dbReference type="Pfam" id="PF13540">
    <property type="entry name" value="RCC1_2"/>
    <property type="match status" value="2"/>
</dbReference>
<dbReference type="EMBL" id="PDCH01000039">
    <property type="protein sequence ID" value="RBP98729.1"/>
    <property type="molecule type" value="Genomic_DNA"/>
</dbReference>
<feature type="compositionally biased region" description="Basic residues" evidence="1">
    <location>
        <begin position="26"/>
        <end position="35"/>
    </location>
</feature>
<dbReference type="AlphaFoldDB" id="A0A366KAV5"/>
<gene>
    <name evidence="2" type="ORF">CRD59_07535</name>
</gene>
<feature type="region of interest" description="Disordered" evidence="1">
    <location>
        <begin position="90"/>
        <end position="109"/>
    </location>
</feature>
<dbReference type="Proteomes" id="UP000252345">
    <property type="component" value="Unassembled WGS sequence"/>
</dbReference>
<reference evidence="2 3" key="1">
    <citation type="submission" date="2017-10" db="EMBL/GenBank/DDBJ databases">
        <title>Bifidobacterium xylocopum sp. nov. and Bifidobacterium aemilianum sp. nov., from the carpenter bee (Xylocopa violacea) digestive tract.</title>
        <authorList>
            <person name="Alberoni D."/>
            <person name="Baffoni L."/>
            <person name="Di Gioia D."/>
            <person name="Gaggia F."/>
            <person name="Biavati B."/>
        </authorList>
    </citation>
    <scope>NUCLEOTIDE SEQUENCE [LARGE SCALE GENOMIC DNA]</scope>
    <source>
        <strain evidence="2 3">XV2</strain>
    </source>
</reference>
<dbReference type="PROSITE" id="PS50012">
    <property type="entry name" value="RCC1_3"/>
    <property type="match status" value="2"/>
</dbReference>
<feature type="region of interest" description="Disordered" evidence="1">
    <location>
        <begin position="1"/>
        <end position="54"/>
    </location>
</feature>
<dbReference type="InterPro" id="IPR000408">
    <property type="entry name" value="Reg_chr_condens"/>
</dbReference>
<proteinExistence type="predicted"/>
<evidence type="ECO:0000256" key="1">
    <source>
        <dbReference type="SAM" id="MobiDB-lite"/>
    </source>
</evidence>
<protein>
    <recommendedName>
        <fullName evidence="4">Chromosome condensation regulator RCC1</fullName>
    </recommendedName>
</protein>
<name>A0A366KAV5_9BIFI</name>
<dbReference type="InterPro" id="IPR051553">
    <property type="entry name" value="Ran_GTPase-activating"/>
</dbReference>
<sequence length="159" mass="17653">MDHHQRRRRAQPRHRQQRTRIQLGIQRRRRARQRQQRPQPHPTPARVTDPAPNTWTTISAGSQHSLALDSNGHAYSWGLNSYGELGNGSSDPINSNIPHPTPARVTDPAPDTSWTTISAGDLHSLAIDNNGHAYSWGRNGEGELGNGTIDTTPTTRPRA</sequence>
<accession>A0A366KAV5</accession>